<keyword evidence="2" id="KW-0812">Transmembrane</keyword>
<evidence type="ECO:0000313" key="5">
    <source>
        <dbReference type="EMBL" id="CAD5234070.1"/>
    </source>
</evidence>
<reference evidence="8" key="1">
    <citation type="submission" date="2016-11" db="UniProtKB">
        <authorList>
            <consortium name="WormBaseParasite"/>
        </authorList>
    </citation>
    <scope>IDENTIFICATION</scope>
</reference>
<dbReference type="Proteomes" id="UP000095284">
    <property type="component" value="Unplaced"/>
</dbReference>
<dbReference type="Proteomes" id="UP000582659">
    <property type="component" value="Unassembled WGS sequence"/>
</dbReference>
<dbReference type="PROSITE" id="PS01186">
    <property type="entry name" value="EGF_2"/>
    <property type="match status" value="1"/>
</dbReference>
<evidence type="ECO:0000313" key="8">
    <source>
        <dbReference type="WBParaSite" id="BXY_1393500.1"/>
    </source>
</evidence>
<dbReference type="WBParaSite" id="BXY_1393500.1">
    <property type="protein sequence ID" value="BXY_1393500.1"/>
    <property type="gene ID" value="BXY_1393500"/>
</dbReference>
<dbReference type="PROSITE" id="PS00022">
    <property type="entry name" value="EGF_1"/>
    <property type="match status" value="1"/>
</dbReference>
<dbReference type="OrthoDB" id="283575at2759"/>
<sequence>MKGLLAILIFLVVVEECLASHRHHLKRHRRKINPKRRIICVNGQEAEGICTCNYGFVGLHCEYKMFCSTYQRHDNGSCLGCDPHYEGPHCADIVCINGERAPQAVQTCICKQPYKGQYCDVLETEDVYYLYNSKVSIIGPLGALLIIPMIAIYYGCEHYARKRQVKRIKKTWADQTTLIVDDKRIKTLLY</sequence>
<keyword evidence="1" id="KW-1015">Disulfide bond</keyword>
<evidence type="ECO:0000259" key="4">
    <source>
        <dbReference type="PROSITE" id="PS50026"/>
    </source>
</evidence>
<keyword evidence="7" id="KW-1185">Reference proteome</keyword>
<evidence type="ECO:0000256" key="3">
    <source>
        <dbReference type="SAM" id="SignalP"/>
    </source>
</evidence>
<evidence type="ECO:0000256" key="2">
    <source>
        <dbReference type="SAM" id="Phobius"/>
    </source>
</evidence>
<feature type="transmembrane region" description="Helical" evidence="2">
    <location>
        <begin position="137"/>
        <end position="156"/>
    </location>
</feature>
<organism evidence="6 8">
    <name type="scientific">Bursaphelenchus xylophilus</name>
    <name type="common">Pinewood nematode worm</name>
    <name type="synonym">Aphelenchoides xylophilus</name>
    <dbReference type="NCBI Taxonomy" id="6326"/>
    <lineage>
        <taxon>Eukaryota</taxon>
        <taxon>Metazoa</taxon>
        <taxon>Ecdysozoa</taxon>
        <taxon>Nematoda</taxon>
        <taxon>Chromadorea</taxon>
        <taxon>Rhabditida</taxon>
        <taxon>Tylenchina</taxon>
        <taxon>Tylenchomorpha</taxon>
        <taxon>Aphelenchoidea</taxon>
        <taxon>Aphelenchoididae</taxon>
        <taxon>Bursaphelenchus</taxon>
    </lineage>
</organism>
<keyword evidence="3" id="KW-0732">Signal</keyword>
<keyword evidence="1" id="KW-0245">EGF-like domain</keyword>
<feature type="disulfide bond" evidence="1">
    <location>
        <begin position="110"/>
        <end position="119"/>
    </location>
</feature>
<evidence type="ECO:0000313" key="6">
    <source>
        <dbReference type="Proteomes" id="UP000095284"/>
    </source>
</evidence>
<name>A0A1I7SLK2_BURXY</name>
<keyword evidence="2" id="KW-1133">Transmembrane helix</keyword>
<evidence type="ECO:0000256" key="1">
    <source>
        <dbReference type="PROSITE-ProRule" id="PRU00076"/>
    </source>
</evidence>
<dbReference type="EMBL" id="CAJFDI010000006">
    <property type="protein sequence ID" value="CAD5234070.1"/>
    <property type="molecule type" value="Genomic_DNA"/>
</dbReference>
<dbReference type="AlphaFoldDB" id="A0A1I7SLK2"/>
<evidence type="ECO:0000313" key="7">
    <source>
        <dbReference type="Proteomes" id="UP000659654"/>
    </source>
</evidence>
<dbReference type="InterPro" id="IPR000742">
    <property type="entry name" value="EGF"/>
</dbReference>
<dbReference type="EMBL" id="CAJFCV020000006">
    <property type="protein sequence ID" value="CAG9129651.1"/>
    <property type="molecule type" value="Genomic_DNA"/>
</dbReference>
<feature type="signal peptide" evidence="3">
    <location>
        <begin position="1"/>
        <end position="19"/>
    </location>
</feature>
<feature type="domain" description="EGF-like" evidence="4">
    <location>
        <begin position="86"/>
        <end position="120"/>
    </location>
</feature>
<keyword evidence="2" id="KW-0472">Membrane</keyword>
<dbReference type="Gene3D" id="2.10.25.10">
    <property type="entry name" value="Laminin"/>
    <property type="match status" value="1"/>
</dbReference>
<dbReference type="Proteomes" id="UP000659654">
    <property type="component" value="Unassembled WGS sequence"/>
</dbReference>
<dbReference type="eggNOG" id="KOG1225">
    <property type="taxonomic scope" value="Eukaryota"/>
</dbReference>
<accession>A0A1I7SLK2</accession>
<proteinExistence type="predicted"/>
<protein>
    <submittedName>
        <fullName evidence="5">(pine wood nematode) hypothetical protein</fullName>
    </submittedName>
    <submittedName>
        <fullName evidence="8">EGF-like domain-containing protein</fullName>
    </submittedName>
</protein>
<feature type="chain" id="PRO_5035360088" evidence="3">
    <location>
        <begin position="20"/>
        <end position="190"/>
    </location>
</feature>
<comment type="caution">
    <text evidence="1">Lacks conserved residue(s) required for the propagation of feature annotation.</text>
</comment>
<dbReference type="PROSITE" id="PS50026">
    <property type="entry name" value="EGF_3"/>
    <property type="match status" value="1"/>
</dbReference>
<reference evidence="5" key="2">
    <citation type="submission" date="2020-09" db="EMBL/GenBank/DDBJ databases">
        <authorList>
            <person name="Kikuchi T."/>
        </authorList>
    </citation>
    <scope>NUCLEOTIDE SEQUENCE</scope>
    <source>
        <strain evidence="5">Ka4C1</strain>
    </source>
</reference>
<gene>
    <name evidence="5" type="ORF">BXYJ_LOCUS14161</name>
</gene>